<name>A0A873WGT6_9CAUD</name>
<evidence type="ECO:0000313" key="3">
    <source>
        <dbReference type="Proteomes" id="UP000662782"/>
    </source>
</evidence>
<proteinExistence type="predicted"/>
<organism evidence="2 3">
    <name type="scientific">Klebsiella phage Miami</name>
    <dbReference type="NCBI Taxonomy" id="2767581"/>
    <lineage>
        <taxon>Viruses</taxon>
        <taxon>Duplodnaviria</taxon>
        <taxon>Heunggongvirae</taxon>
        <taxon>Uroviricota</taxon>
        <taxon>Caudoviricetes</taxon>
        <taxon>Chimalliviridae</taxon>
        <taxon>Miamivirus</taxon>
        <taxon>Miamivirus miami</taxon>
    </lineage>
</organism>
<keyword evidence="2" id="KW-0804">Transcription</keyword>
<reference evidence="2 3" key="1">
    <citation type="submission" date="2020-07" db="EMBL/GenBank/DDBJ databases">
        <title>Complete genome sequence of Klebsiella pneumoniae phage Miami.</title>
        <authorList>
            <person name="Mora D.A."/>
            <person name="Lessor L."/>
            <person name="Gill J."/>
            <person name="Liu M."/>
        </authorList>
    </citation>
    <scope>NUCLEOTIDE SEQUENCE [LARGE SCALE GENOMIC DNA]</scope>
</reference>
<feature type="compositionally biased region" description="Basic and acidic residues" evidence="1">
    <location>
        <begin position="320"/>
        <end position="331"/>
    </location>
</feature>
<feature type="region of interest" description="Disordered" evidence="1">
    <location>
        <begin position="303"/>
        <end position="345"/>
    </location>
</feature>
<protein>
    <submittedName>
        <fullName evidence="2">DNA-directed RNA polymerase subunit beta</fullName>
    </submittedName>
</protein>
<dbReference type="GO" id="GO:0000428">
    <property type="term" value="C:DNA-directed RNA polymerase complex"/>
    <property type="evidence" value="ECO:0007669"/>
    <property type="project" value="UniProtKB-KW"/>
</dbReference>
<keyword evidence="3" id="KW-1185">Reference proteome</keyword>
<gene>
    <name evidence="2" type="ORF">CPT_Miami_233</name>
</gene>
<dbReference type="SUPFAM" id="SSF64484">
    <property type="entry name" value="beta and beta-prime subunits of DNA dependent RNA-polymerase"/>
    <property type="match status" value="1"/>
</dbReference>
<sequence>MSVLYQQFFRNFVLRKKQEITNPKFHHLTDMVLPRESVMMYLPKTQEDIGPSTEEPLIGTYPDGVNIYFNSLYITPIGRTRPVPFNEKQSIQLYRKSHFKYNWARTLSNYLSRRQELLVNNIAMGPHRHRYVFTRFVQFERAYNQLASGIEAVKQMSKETTRHQYWRIELPPAIPDYRQLLVAVDHYKKAFKDGVYTTTDNQAVLPFKGYGSYWIMDWYLFLIGEKNYSLFNRLDKEEMDKLHIIFSHNGLSWVVNLGIVSQWMEELNDKHGNPTSMRVNAAKRFLLGFRALIAGGTLSETIEEKPHAAENVGLGTGTPEEERRSQEVNKESEEEPLDLDESEEITDQSVTMLDLFMGSKKADTESDDDQGGEDSGGADENHGEEWAAAVDDELLYNAETEGLGETKKVIFSTPESGILRALEQRAKAGTLTVAEQRYYTNLAQSYKTIKMPNGESLESFVKIDQAKLRHLPAKIAPEMRGIIDPSQLQSRATNLKTKYSEEFLNRDIAGMILNIQNAGIVLTDLKRERIVNAESAYDVYTMNVHPVGGSPKTAMFRIPKIDKDGTFTVDGVKQHLQLQRMEIPIRKINSEQVALTSYYDRKIMMSRSTKVADDYGLWLNKQLILLGEAGKVSGVLGDVYNRSYAVPRTYSALAKRYRSLKAGGIEFNFDLSSLVGSEKEINKLISPNWVPVAKEGDDFIFMDDGGNLYKDKTHIGSFESRCGIDTTKAPVDIVTVNVNGYAFPIGVVLAYYFGFDELLKALNADYRTVPAGEKVRMGQDEYAITFNDETLIFNRRDSLTALIMGGFRKLANLSNFSRYDLNTKGVWVPAIGDKKVKPGHFDEMRLMFEMFIDPITKSELVKRGYPTELHYLMIEGVKMLNTDRTAHEIELTEQRFVGYERFAGRVYNEIVKSTRQFRNKGNDKRFTFDMNPEAVIMSIITDTSVNLVEEVNPIHEIKEQEVVTFGGTGGRSETTMVRRTRGQQENYAGVISEAGKDSGKVGFVSYLTSNPKIADFRGNVDLSMPDTLSGRLSVTSNLLAHSTSDDPKRALFSGVQQSQGVSATNYQTNWLRTGDELVIAHRTSELYSKPAKLDGKVIKLTKEGLVVEYKDGTTDSYPLGLTIGSASGEFHRHTRVTDLKVGDSFNAGDIIGWDEMYFERDLANPNQVAWKCGVMVRIAFVENQFTFEDSIEVSKDFAEQTKTPYLKLKEFSLDFEQTLVPHVEVGSEVDMDAILCSIEDPHVSGLDDSDDTFSGLERLGVKQIRSNHHGRVVKIECVYNGSIEDMSDSLKGFVTKLDKERQQLNKVTHTGIVNGNVGGNTYVKKASVEPNRVTVKIFIEDLNSSETADKFVVGNQMKGTVGNIVNYTMRTLDGRIVKIRFSFKSMFNRMVLSLRDKMGINEVNANRTSAAVKAFRGK</sequence>
<dbReference type="EMBL" id="MT701590">
    <property type="protein sequence ID" value="QPB09328.1"/>
    <property type="molecule type" value="Genomic_DNA"/>
</dbReference>
<keyword evidence="2" id="KW-0240">DNA-directed RNA polymerase</keyword>
<feature type="region of interest" description="Disordered" evidence="1">
    <location>
        <begin position="360"/>
        <end position="382"/>
    </location>
</feature>
<accession>A0A873WGT6</accession>
<dbReference type="Proteomes" id="UP000662782">
    <property type="component" value="Segment"/>
</dbReference>
<evidence type="ECO:0000313" key="2">
    <source>
        <dbReference type="EMBL" id="QPB09328.1"/>
    </source>
</evidence>
<evidence type="ECO:0000256" key="1">
    <source>
        <dbReference type="SAM" id="MobiDB-lite"/>
    </source>
</evidence>
<feature type="compositionally biased region" description="Acidic residues" evidence="1">
    <location>
        <begin position="332"/>
        <end position="345"/>
    </location>
</feature>